<dbReference type="GO" id="GO:0005737">
    <property type="term" value="C:cytoplasm"/>
    <property type="evidence" value="ECO:0007669"/>
    <property type="project" value="UniProtKB-SubCell"/>
</dbReference>
<dbReference type="GO" id="GO:0008017">
    <property type="term" value="F:microtubule binding"/>
    <property type="evidence" value="ECO:0007669"/>
    <property type="project" value="TreeGrafter"/>
</dbReference>
<keyword evidence="8" id="KW-0863">Zinc-finger</keyword>
<dbReference type="GO" id="GO:0005681">
    <property type="term" value="C:spliceosomal complex"/>
    <property type="evidence" value="ECO:0007669"/>
    <property type="project" value="UniProtKB-KW"/>
</dbReference>
<dbReference type="GO" id="GO:0008270">
    <property type="term" value="F:zinc ion binding"/>
    <property type="evidence" value="ECO:0007669"/>
    <property type="project" value="UniProtKB-KW"/>
</dbReference>
<keyword evidence="15" id="KW-1185">Reference proteome</keyword>
<reference evidence="14 15" key="1">
    <citation type="submission" date="2024-03" db="EMBL/GenBank/DDBJ databases">
        <title>Adaptation during the transition from Ophiocordyceps entomopathogen to insect associate is accompanied by gene loss and intensified selection.</title>
        <authorList>
            <person name="Ward C.M."/>
            <person name="Onetto C.A."/>
            <person name="Borneman A.R."/>
        </authorList>
    </citation>
    <scope>NUCLEOTIDE SEQUENCE [LARGE SCALE GENOMIC DNA]</scope>
    <source>
        <strain evidence="14">AWRI1</strain>
        <tissue evidence="14">Single Adult Female</tissue>
    </source>
</reference>
<protein>
    <recommendedName>
        <fullName evidence="3">Cysteine-rich PDZ-binding protein</fullName>
    </recommendedName>
    <alternativeName>
        <fullName evidence="11">Cysteine-rich interactor of PDZ three</fullName>
    </alternativeName>
</protein>
<accession>A0AAN9TTN6</accession>
<name>A0AAN9TTN6_9HEMI</name>
<dbReference type="PROSITE" id="PS51805">
    <property type="entry name" value="EPHD"/>
    <property type="match status" value="1"/>
</dbReference>
<dbReference type="Pfam" id="PF13771">
    <property type="entry name" value="zf-HC5HC2H"/>
    <property type="match status" value="1"/>
</dbReference>
<feature type="compositionally biased region" description="Polar residues" evidence="12">
    <location>
        <begin position="164"/>
        <end position="177"/>
    </location>
</feature>
<sequence length="829" mass="90616">MSQNNTSLNYHENSVFFNPNTVTRYSSSSVNCRSSASTFSDCLDNSSFKGVPASENMTSKGDAQRKSKDLSAAHSGPVIIKAHNLKNRVPLSSLANVSCKKDAGITANSWMTNPNVYQRSDSTATTMAKTTNDVNDVPRTEPERPSASDNVEFALQSLFHSDTSILNSTPPIQSSKHMSAESVEKILKSPSPEKSDDEELTILYDSYANRNAPSDQAGDAKSSVTKPPVSEPANAKTTTKVLILRKKNSDIAKTSIGRTNNLTPPKSMHPINCERLNMKSVEDIEKNKCDPKNNHQISSETPSSVLTILAEKNDARPECEVSCQNVSIDKVDNKKSTFRVAPKRTNLRSEVTPYVQVENELEKMFAGVDDGSNKNPSVMTKKLNSSSTSAKSNTSISSPCTGLSQSSQNAFISPNIPAITSKKNLSRKPNGSAASMKKGKANNKQNSSSSSKESSLSIETRTVPVIHIEGSKENPINAHIVNSIKSKESELCNGKMAVKRKLGENDPAVKTNISNFSFKNHSSVSSDANWLCVFCNLPANVPGLAGEATGDLFGPYFISIPDQINSDESRKHSWNKANSEQVKKKLKQSPSTENECVDLSPSDEPKSLEVWAHENCIVWASGVYLIGSKLIGLEEAVMQALQTTCTHCNNKGASIGCRTRHCNSCVHCTCAIHMGWKLDTNDFISTCRAHSKMIEDKINAELWLGRIVTFHKSQLTSSNKVRTSKTEVMVCQDCEKKLGRVITPDTWKSGARNTIESGGRKIGENKLLSAKKSRFNPYTSAKFQQCRICRTSVHQAGSYYCQACAYKKGICAMCGKKLLDTSKYRQSST</sequence>
<feature type="region of interest" description="Disordered" evidence="12">
    <location>
        <begin position="164"/>
        <end position="197"/>
    </location>
</feature>
<feature type="region of interest" description="Disordered" evidence="12">
    <location>
        <begin position="418"/>
        <end position="459"/>
    </location>
</feature>
<dbReference type="InterPro" id="IPR013083">
    <property type="entry name" value="Znf_RING/FYVE/PHD"/>
</dbReference>
<feature type="region of interest" description="Disordered" evidence="12">
    <location>
        <begin position="568"/>
        <end position="600"/>
    </location>
</feature>
<evidence type="ECO:0000256" key="3">
    <source>
        <dbReference type="ARBA" id="ARBA00018615"/>
    </source>
</evidence>
<dbReference type="InterPro" id="IPR034732">
    <property type="entry name" value="EPHD"/>
</dbReference>
<dbReference type="Proteomes" id="UP001367676">
    <property type="component" value="Unassembled WGS sequence"/>
</dbReference>
<evidence type="ECO:0000256" key="6">
    <source>
        <dbReference type="ARBA" id="ARBA00022723"/>
    </source>
</evidence>
<evidence type="ECO:0000256" key="10">
    <source>
        <dbReference type="ARBA" id="ARBA00023187"/>
    </source>
</evidence>
<dbReference type="GO" id="GO:0030425">
    <property type="term" value="C:dendrite"/>
    <property type="evidence" value="ECO:0007669"/>
    <property type="project" value="TreeGrafter"/>
</dbReference>
<feature type="compositionally biased region" description="Low complexity" evidence="12">
    <location>
        <begin position="380"/>
        <end position="398"/>
    </location>
</feature>
<evidence type="ECO:0000313" key="15">
    <source>
        <dbReference type="Proteomes" id="UP001367676"/>
    </source>
</evidence>
<dbReference type="PANTHER" id="PTHR11805:SF1">
    <property type="entry name" value="CYSTEINE-RICH PDZ-BINDING PROTEIN"/>
    <property type="match status" value="1"/>
</dbReference>
<comment type="similarity">
    <text evidence="2">Belongs to the CRIPT family.</text>
</comment>
<feature type="compositionally biased region" description="Basic and acidic residues" evidence="12">
    <location>
        <begin position="178"/>
        <end position="194"/>
    </location>
</feature>
<dbReference type="InterPro" id="IPR019367">
    <property type="entry name" value="PDZ-binding_CRIPT"/>
</dbReference>
<dbReference type="AlphaFoldDB" id="A0AAN9TTN6"/>
<evidence type="ECO:0000256" key="7">
    <source>
        <dbReference type="ARBA" id="ARBA00022728"/>
    </source>
</evidence>
<keyword evidence="10" id="KW-0508">mRNA splicing</keyword>
<feature type="compositionally biased region" description="Polar residues" evidence="12">
    <location>
        <begin position="421"/>
        <end position="433"/>
    </location>
</feature>
<keyword evidence="7" id="KW-0747">Spliceosome</keyword>
<evidence type="ECO:0000256" key="11">
    <source>
        <dbReference type="ARBA" id="ARBA00032518"/>
    </source>
</evidence>
<dbReference type="EMBL" id="JBBCAQ010000004">
    <property type="protein sequence ID" value="KAK7603958.1"/>
    <property type="molecule type" value="Genomic_DNA"/>
</dbReference>
<evidence type="ECO:0000256" key="2">
    <source>
        <dbReference type="ARBA" id="ARBA00009021"/>
    </source>
</evidence>
<evidence type="ECO:0000256" key="9">
    <source>
        <dbReference type="ARBA" id="ARBA00022833"/>
    </source>
</evidence>
<feature type="region of interest" description="Disordered" evidence="12">
    <location>
        <begin position="210"/>
        <end position="239"/>
    </location>
</feature>
<feature type="region of interest" description="Disordered" evidence="12">
    <location>
        <begin position="366"/>
        <end position="404"/>
    </location>
</feature>
<evidence type="ECO:0000259" key="13">
    <source>
        <dbReference type="PROSITE" id="PS51805"/>
    </source>
</evidence>
<evidence type="ECO:0000313" key="14">
    <source>
        <dbReference type="EMBL" id="KAK7603958.1"/>
    </source>
</evidence>
<organism evidence="14 15">
    <name type="scientific">Parthenolecanium corni</name>
    <dbReference type="NCBI Taxonomy" id="536013"/>
    <lineage>
        <taxon>Eukaryota</taxon>
        <taxon>Metazoa</taxon>
        <taxon>Ecdysozoa</taxon>
        <taxon>Arthropoda</taxon>
        <taxon>Hexapoda</taxon>
        <taxon>Insecta</taxon>
        <taxon>Pterygota</taxon>
        <taxon>Neoptera</taxon>
        <taxon>Paraneoptera</taxon>
        <taxon>Hemiptera</taxon>
        <taxon>Sternorrhyncha</taxon>
        <taxon>Coccoidea</taxon>
        <taxon>Coccidae</taxon>
        <taxon>Parthenolecanium</taxon>
    </lineage>
</organism>
<dbReference type="GO" id="GO:0031122">
    <property type="term" value="P:cytoplasmic microtubule organization"/>
    <property type="evidence" value="ECO:0007669"/>
    <property type="project" value="TreeGrafter"/>
</dbReference>
<comment type="caution">
    <text evidence="14">The sequence shown here is derived from an EMBL/GenBank/DDBJ whole genome shotgun (WGS) entry which is preliminary data.</text>
</comment>
<keyword evidence="6" id="KW-0479">Metal-binding</keyword>
<keyword evidence="9" id="KW-0862">Zinc</keyword>
<dbReference type="Pfam" id="PF10235">
    <property type="entry name" value="Cript"/>
    <property type="match status" value="1"/>
</dbReference>
<evidence type="ECO:0000256" key="4">
    <source>
        <dbReference type="ARBA" id="ARBA00022490"/>
    </source>
</evidence>
<keyword evidence="5" id="KW-0507">mRNA processing</keyword>
<dbReference type="GO" id="GO:0006397">
    <property type="term" value="P:mRNA processing"/>
    <property type="evidence" value="ECO:0007669"/>
    <property type="project" value="UniProtKB-KW"/>
</dbReference>
<proteinExistence type="inferred from homology"/>
<feature type="domain" description="PHD-type" evidence="13">
    <location>
        <begin position="580"/>
        <end position="691"/>
    </location>
</feature>
<evidence type="ECO:0000256" key="5">
    <source>
        <dbReference type="ARBA" id="ARBA00022664"/>
    </source>
</evidence>
<dbReference type="GO" id="GO:0030165">
    <property type="term" value="F:PDZ domain binding"/>
    <property type="evidence" value="ECO:0007669"/>
    <property type="project" value="TreeGrafter"/>
</dbReference>
<feature type="compositionally biased region" description="Low complexity" evidence="12">
    <location>
        <begin position="442"/>
        <end position="457"/>
    </location>
</feature>
<gene>
    <name evidence="14" type="ORF">V9T40_004231</name>
</gene>
<comment type="subcellular location">
    <subcellularLocation>
        <location evidence="1">Cytoplasm</location>
    </subcellularLocation>
</comment>
<dbReference type="Gene3D" id="3.30.40.10">
    <property type="entry name" value="Zinc/RING finger domain, C3HC4 (zinc finger)"/>
    <property type="match status" value="1"/>
</dbReference>
<dbReference type="GO" id="GO:0008380">
    <property type="term" value="P:RNA splicing"/>
    <property type="evidence" value="ECO:0007669"/>
    <property type="project" value="UniProtKB-KW"/>
</dbReference>
<dbReference type="PANTHER" id="PTHR11805">
    <property type="entry name" value="CYSTEINE-RICH PDZ-BINDING PROTEIN"/>
    <property type="match status" value="1"/>
</dbReference>
<evidence type="ECO:0000256" key="1">
    <source>
        <dbReference type="ARBA" id="ARBA00004496"/>
    </source>
</evidence>
<evidence type="ECO:0000256" key="12">
    <source>
        <dbReference type="SAM" id="MobiDB-lite"/>
    </source>
</evidence>
<keyword evidence="4" id="KW-0963">Cytoplasm</keyword>
<evidence type="ECO:0000256" key="8">
    <source>
        <dbReference type="ARBA" id="ARBA00022771"/>
    </source>
</evidence>